<sequence>MNTLVSYCGLIVCSCSWHDITFIWK</sequence>
<dbReference type="AlphaFoldDB" id="A0A0A9C7D0"/>
<proteinExistence type="predicted"/>
<protein>
    <submittedName>
        <fullName evidence="1">Uncharacterized protein</fullName>
    </submittedName>
</protein>
<accession>A0A0A9C7D0</accession>
<organism evidence="1">
    <name type="scientific">Arundo donax</name>
    <name type="common">Giant reed</name>
    <name type="synonym">Donax arundinaceus</name>
    <dbReference type="NCBI Taxonomy" id="35708"/>
    <lineage>
        <taxon>Eukaryota</taxon>
        <taxon>Viridiplantae</taxon>
        <taxon>Streptophyta</taxon>
        <taxon>Embryophyta</taxon>
        <taxon>Tracheophyta</taxon>
        <taxon>Spermatophyta</taxon>
        <taxon>Magnoliopsida</taxon>
        <taxon>Liliopsida</taxon>
        <taxon>Poales</taxon>
        <taxon>Poaceae</taxon>
        <taxon>PACMAD clade</taxon>
        <taxon>Arundinoideae</taxon>
        <taxon>Arundineae</taxon>
        <taxon>Arundo</taxon>
    </lineage>
</organism>
<reference evidence="1" key="2">
    <citation type="journal article" date="2015" name="Data Brief">
        <title>Shoot transcriptome of the giant reed, Arundo donax.</title>
        <authorList>
            <person name="Barrero R.A."/>
            <person name="Guerrero F.D."/>
            <person name="Moolhuijzen P."/>
            <person name="Goolsby J.A."/>
            <person name="Tidwell J."/>
            <person name="Bellgard S.E."/>
            <person name="Bellgard M.I."/>
        </authorList>
    </citation>
    <scope>NUCLEOTIDE SEQUENCE</scope>
    <source>
        <tissue evidence="1">Shoot tissue taken approximately 20 cm above the soil surface</tissue>
    </source>
</reference>
<name>A0A0A9C7D0_ARUDO</name>
<evidence type="ECO:0000313" key="1">
    <source>
        <dbReference type="EMBL" id="JAD67427.1"/>
    </source>
</evidence>
<reference evidence="1" key="1">
    <citation type="submission" date="2014-09" db="EMBL/GenBank/DDBJ databases">
        <authorList>
            <person name="Magalhaes I.L.F."/>
            <person name="Oliveira U."/>
            <person name="Santos F.R."/>
            <person name="Vidigal T.H.D.A."/>
            <person name="Brescovit A.D."/>
            <person name="Santos A.J."/>
        </authorList>
    </citation>
    <scope>NUCLEOTIDE SEQUENCE</scope>
    <source>
        <tissue evidence="1">Shoot tissue taken approximately 20 cm above the soil surface</tissue>
    </source>
</reference>
<dbReference type="EMBL" id="GBRH01230468">
    <property type="protein sequence ID" value="JAD67427.1"/>
    <property type="molecule type" value="Transcribed_RNA"/>
</dbReference>